<name>A0AAW8RYN0_ENTAV</name>
<dbReference type="AlphaFoldDB" id="A0AAW8RYN0"/>
<dbReference type="RefSeq" id="WP_216430988.1">
    <property type="nucleotide sequence ID" value="NZ_JARPWH010000152.1"/>
</dbReference>
<evidence type="ECO:0000313" key="2">
    <source>
        <dbReference type="Proteomes" id="UP001260773"/>
    </source>
</evidence>
<proteinExistence type="predicted"/>
<sequence>MENSLPSNDLIGDSIKAWNSEDIYAKPEEVLVSMFSNKINSDFANVFTKVSILNSVYSTNLYNKDVLAVANWIVANHVKFDSKVKKGDPSAVWDLANNGTTGIIFSFATKFCSFSNPKEYPIYDSKVENLLWKYKKMGIFDRVIERSDLYHGYRYEIKNNDLRENRYVVFKELIDELFMYCNLSEEYKYKGLDRFLWK</sequence>
<accession>A0AAW8RYN0</accession>
<dbReference type="EMBL" id="JARPWH010000152">
    <property type="protein sequence ID" value="MDT2404938.1"/>
    <property type="molecule type" value="Genomic_DNA"/>
</dbReference>
<evidence type="ECO:0000313" key="1">
    <source>
        <dbReference type="EMBL" id="MDT2404938.1"/>
    </source>
</evidence>
<organism evidence="1 2">
    <name type="scientific">Enterococcus avium</name>
    <name type="common">Streptococcus avium</name>
    <dbReference type="NCBI Taxonomy" id="33945"/>
    <lineage>
        <taxon>Bacteria</taxon>
        <taxon>Bacillati</taxon>
        <taxon>Bacillota</taxon>
        <taxon>Bacilli</taxon>
        <taxon>Lactobacillales</taxon>
        <taxon>Enterococcaceae</taxon>
        <taxon>Enterococcus</taxon>
    </lineage>
</organism>
<reference evidence="1" key="1">
    <citation type="submission" date="2023-03" db="EMBL/GenBank/DDBJ databases">
        <authorList>
            <person name="Shen W."/>
            <person name="Cai J."/>
        </authorList>
    </citation>
    <scope>NUCLEOTIDE SEQUENCE</scope>
    <source>
        <strain evidence="1">P33-2</strain>
    </source>
</reference>
<gene>
    <name evidence="1" type="ORF">P7D43_21445</name>
</gene>
<protein>
    <submittedName>
        <fullName evidence="1">Uncharacterized protein</fullName>
    </submittedName>
</protein>
<comment type="caution">
    <text evidence="1">The sequence shown here is derived from an EMBL/GenBank/DDBJ whole genome shotgun (WGS) entry which is preliminary data.</text>
</comment>
<dbReference type="Proteomes" id="UP001260773">
    <property type="component" value="Unassembled WGS sequence"/>
</dbReference>